<dbReference type="Proteomes" id="UP000682733">
    <property type="component" value="Unassembled WGS sequence"/>
</dbReference>
<dbReference type="EMBL" id="CAJOBC010011375">
    <property type="protein sequence ID" value="CAF4007894.1"/>
    <property type="molecule type" value="Genomic_DNA"/>
</dbReference>
<dbReference type="AlphaFoldDB" id="A0A814ZH14"/>
<dbReference type="Proteomes" id="UP000681722">
    <property type="component" value="Unassembled WGS sequence"/>
</dbReference>
<dbReference type="OrthoDB" id="10063177at2759"/>
<evidence type="ECO:0000313" key="1">
    <source>
        <dbReference type="EMBL" id="CAF0959132.1"/>
    </source>
</evidence>
<evidence type="ECO:0000313" key="2">
    <source>
        <dbReference type="EMBL" id="CAF1243483.1"/>
    </source>
</evidence>
<dbReference type="EMBL" id="CAJOBA010005067">
    <property type="protein sequence ID" value="CAF3731975.1"/>
    <property type="molecule type" value="Genomic_DNA"/>
</dbReference>
<evidence type="ECO:0000313" key="3">
    <source>
        <dbReference type="EMBL" id="CAF3731975.1"/>
    </source>
</evidence>
<name>A0A814ZH14_9BILA</name>
<comment type="caution">
    <text evidence="2">The sequence shown here is derived from an EMBL/GenBank/DDBJ whole genome shotgun (WGS) entry which is preliminary data.</text>
</comment>
<dbReference type="EMBL" id="CAJNOQ010010120">
    <property type="protein sequence ID" value="CAF1243483.1"/>
    <property type="molecule type" value="Genomic_DNA"/>
</dbReference>
<dbReference type="EMBL" id="CAJNOK010005062">
    <property type="protein sequence ID" value="CAF0959132.1"/>
    <property type="molecule type" value="Genomic_DNA"/>
</dbReference>
<dbReference type="Proteomes" id="UP000663829">
    <property type="component" value="Unassembled WGS sequence"/>
</dbReference>
<gene>
    <name evidence="2" type="ORF">GPM918_LOCUS25774</name>
    <name evidence="1" type="ORF">OVA965_LOCUS12540</name>
    <name evidence="4" type="ORF">SRO942_LOCUS25815</name>
    <name evidence="3" type="ORF">TMI583_LOCUS12544</name>
</gene>
<sequence>MRNSIMYYDNDMSVDKIKKLKQLYLALQGSVHRGQALIVLDGLDAIPVSEHRCRITNLVENFVDTHIQTPSHTSVLDRDGHRDQKHFLVPVKDLIGVPSPSRGQFAHYTIKPMNMANMKNFVYHWFQAFHFKTVHLLSLEVTADEIQQKSQGRANRLKLELADPNNIG</sequence>
<evidence type="ECO:0000313" key="4">
    <source>
        <dbReference type="EMBL" id="CAF4007894.1"/>
    </source>
</evidence>
<accession>A0A814ZH14</accession>
<dbReference type="Proteomes" id="UP000677228">
    <property type="component" value="Unassembled WGS sequence"/>
</dbReference>
<protein>
    <submittedName>
        <fullName evidence="2">Uncharacterized protein</fullName>
    </submittedName>
</protein>
<organism evidence="2 5">
    <name type="scientific">Didymodactylos carnosus</name>
    <dbReference type="NCBI Taxonomy" id="1234261"/>
    <lineage>
        <taxon>Eukaryota</taxon>
        <taxon>Metazoa</taxon>
        <taxon>Spiralia</taxon>
        <taxon>Gnathifera</taxon>
        <taxon>Rotifera</taxon>
        <taxon>Eurotatoria</taxon>
        <taxon>Bdelloidea</taxon>
        <taxon>Philodinida</taxon>
        <taxon>Philodinidae</taxon>
        <taxon>Didymodactylos</taxon>
    </lineage>
</organism>
<reference evidence="2" key="1">
    <citation type="submission" date="2021-02" db="EMBL/GenBank/DDBJ databases">
        <authorList>
            <person name="Nowell W R."/>
        </authorList>
    </citation>
    <scope>NUCLEOTIDE SEQUENCE</scope>
</reference>
<keyword evidence="5" id="KW-1185">Reference proteome</keyword>
<evidence type="ECO:0000313" key="5">
    <source>
        <dbReference type="Proteomes" id="UP000663829"/>
    </source>
</evidence>
<proteinExistence type="predicted"/>